<protein>
    <submittedName>
        <fullName evidence="2">DUF5689 domain-containing protein</fullName>
    </submittedName>
</protein>
<dbReference type="EMBL" id="CP155618">
    <property type="protein sequence ID" value="XBL14498.1"/>
    <property type="molecule type" value="Genomic_DNA"/>
</dbReference>
<dbReference type="SUPFAM" id="SSF141072">
    <property type="entry name" value="CalX-like"/>
    <property type="match status" value="1"/>
</dbReference>
<name>A0AAU7EGT6_9FLAO</name>
<dbReference type="PROSITE" id="PS51257">
    <property type="entry name" value="PROKAR_LIPOPROTEIN"/>
    <property type="match status" value="1"/>
</dbReference>
<proteinExistence type="predicted"/>
<dbReference type="InterPro" id="IPR038081">
    <property type="entry name" value="CalX-like_sf"/>
</dbReference>
<dbReference type="RefSeq" id="WP_308992439.1">
    <property type="nucleotide sequence ID" value="NZ_CP155618.1"/>
</dbReference>
<dbReference type="KEGG" id="mlil:QLS71_000405"/>
<sequence>MKAYHFARLVLYFFSTFTIISCSEDEVIYQEPSNKVSFVNQSQTITQEMESISIPLKFDLKAITGGYITIELAGNAVYGNDFTTIPHAVNNKLNINLVKNTKDTSFVVLRKNILTTEKLINFKLSNPTEGFSLGSRINSEVKLTAQTPVSNKLNFDTSSGTISEGNSTGIIIGLNTTSTVSNGSHAKVKLIVPEGILYGTHFYTIPVTVLNEISLEFNQNAQSTSFKIIPINDNIILGDYSIGFEIIEAAGGFEIGPHKVFTATILENDNATGIINTIAQLKSKFNKNGDNWYLPKDYLIEGVITSNGNTADNKSVYIQDSTGGILIQFTTPNIFSLGDKIRLNLASATGTLINGQKGINQVNLNGFAKYSENVFVIPEIITIAQFRSGNYEGKKVKIENVKFMNADNKETFYGSRIIRHDADMAAVITYQTASFWNTVLPQGTLSITGIAGDWGALLPQKYSHDINY</sequence>
<organism evidence="2 3">
    <name type="scientific">Mariniflexile litorale</name>
    <dbReference type="NCBI Taxonomy" id="3045158"/>
    <lineage>
        <taxon>Bacteria</taxon>
        <taxon>Pseudomonadati</taxon>
        <taxon>Bacteroidota</taxon>
        <taxon>Flavobacteriia</taxon>
        <taxon>Flavobacteriales</taxon>
        <taxon>Flavobacteriaceae</taxon>
        <taxon>Mariniflexile</taxon>
    </lineage>
</organism>
<dbReference type="Pfam" id="PF18942">
    <property type="entry name" value="DUF5689"/>
    <property type="match status" value="1"/>
</dbReference>
<keyword evidence="3" id="KW-1185">Reference proteome</keyword>
<gene>
    <name evidence="2" type="ORF">QLS71_000405</name>
</gene>
<dbReference type="AlphaFoldDB" id="A0AAU7EGT6"/>
<accession>A0AAU7EGT6</accession>
<feature type="domain" description="DUF5689" evidence="1">
    <location>
        <begin position="277"/>
        <end position="451"/>
    </location>
</feature>
<evidence type="ECO:0000313" key="2">
    <source>
        <dbReference type="EMBL" id="XBL14498.1"/>
    </source>
</evidence>
<dbReference type="Proteomes" id="UP001224325">
    <property type="component" value="Chromosome"/>
</dbReference>
<reference evidence="2" key="1">
    <citation type="submission" date="2024-04" db="EMBL/GenBank/DDBJ databases">
        <title>Mariniflexile litorale, isolated from the shallow sediments of the Sea of Japan.</title>
        <authorList>
            <person name="Romanenko L."/>
            <person name="Isaeva M."/>
        </authorList>
    </citation>
    <scope>NUCLEOTIDE SEQUENCE [LARGE SCALE GENOMIC DNA]</scope>
    <source>
        <strain evidence="2">KMM 9835</strain>
    </source>
</reference>
<dbReference type="InterPro" id="IPR043744">
    <property type="entry name" value="DUF5689"/>
</dbReference>
<evidence type="ECO:0000259" key="1">
    <source>
        <dbReference type="Pfam" id="PF18942"/>
    </source>
</evidence>
<evidence type="ECO:0000313" key="3">
    <source>
        <dbReference type="Proteomes" id="UP001224325"/>
    </source>
</evidence>